<organism evidence="2 3">
    <name type="scientific">Portunus trituberculatus</name>
    <name type="common">Swimming crab</name>
    <name type="synonym">Neptunus trituberculatus</name>
    <dbReference type="NCBI Taxonomy" id="210409"/>
    <lineage>
        <taxon>Eukaryota</taxon>
        <taxon>Metazoa</taxon>
        <taxon>Ecdysozoa</taxon>
        <taxon>Arthropoda</taxon>
        <taxon>Crustacea</taxon>
        <taxon>Multicrustacea</taxon>
        <taxon>Malacostraca</taxon>
        <taxon>Eumalacostraca</taxon>
        <taxon>Eucarida</taxon>
        <taxon>Decapoda</taxon>
        <taxon>Pleocyemata</taxon>
        <taxon>Brachyura</taxon>
        <taxon>Eubrachyura</taxon>
        <taxon>Portunoidea</taxon>
        <taxon>Portunidae</taxon>
        <taxon>Portuninae</taxon>
        <taxon>Portunus</taxon>
    </lineage>
</organism>
<feature type="region of interest" description="Disordered" evidence="1">
    <location>
        <begin position="33"/>
        <end position="80"/>
    </location>
</feature>
<protein>
    <submittedName>
        <fullName evidence="2">Uncharacterized protein</fullName>
    </submittedName>
</protein>
<gene>
    <name evidence="2" type="ORF">E2C01_005162</name>
</gene>
<proteinExistence type="predicted"/>
<dbReference type="AlphaFoldDB" id="A0A5B7CUT3"/>
<accession>A0A5B7CUT3</accession>
<evidence type="ECO:0000313" key="3">
    <source>
        <dbReference type="Proteomes" id="UP000324222"/>
    </source>
</evidence>
<dbReference type="Proteomes" id="UP000324222">
    <property type="component" value="Unassembled WGS sequence"/>
</dbReference>
<sequence length="80" mass="8724">MLTENGHICWPAECRGVPMPGHHYRVPARAAPPAALRDTSGAHSASAGGEWEGRRMPWKRACTNQSPRAQPQFPTTPQPP</sequence>
<reference evidence="2 3" key="1">
    <citation type="submission" date="2019-05" db="EMBL/GenBank/DDBJ databases">
        <title>Another draft genome of Portunus trituberculatus and its Hox gene families provides insights of decapod evolution.</title>
        <authorList>
            <person name="Jeong J.-H."/>
            <person name="Song I."/>
            <person name="Kim S."/>
            <person name="Choi T."/>
            <person name="Kim D."/>
            <person name="Ryu S."/>
            <person name="Kim W."/>
        </authorList>
    </citation>
    <scope>NUCLEOTIDE SEQUENCE [LARGE SCALE GENOMIC DNA]</scope>
    <source>
        <tissue evidence="2">Muscle</tissue>
    </source>
</reference>
<evidence type="ECO:0000256" key="1">
    <source>
        <dbReference type="SAM" id="MobiDB-lite"/>
    </source>
</evidence>
<comment type="caution">
    <text evidence="2">The sequence shown here is derived from an EMBL/GenBank/DDBJ whole genome shotgun (WGS) entry which is preliminary data.</text>
</comment>
<evidence type="ECO:0000313" key="2">
    <source>
        <dbReference type="EMBL" id="MPC12464.1"/>
    </source>
</evidence>
<dbReference type="EMBL" id="VSRR010000218">
    <property type="protein sequence ID" value="MPC12464.1"/>
    <property type="molecule type" value="Genomic_DNA"/>
</dbReference>
<name>A0A5B7CUT3_PORTR</name>
<keyword evidence="3" id="KW-1185">Reference proteome</keyword>